<evidence type="ECO:0000313" key="3">
    <source>
        <dbReference type="Proteomes" id="UP000251889"/>
    </source>
</evidence>
<dbReference type="Pfam" id="PF19573">
    <property type="entry name" value="DUF6089"/>
    <property type="match status" value="1"/>
</dbReference>
<dbReference type="AlphaFoldDB" id="A0A364YBA5"/>
<name>A0A364YBA5_9BACT</name>
<organism evidence="2 3">
    <name type="scientific">Pseudochryseolinea flava</name>
    <dbReference type="NCBI Taxonomy" id="2059302"/>
    <lineage>
        <taxon>Bacteria</taxon>
        <taxon>Pseudomonadati</taxon>
        <taxon>Bacteroidota</taxon>
        <taxon>Cytophagia</taxon>
        <taxon>Cytophagales</taxon>
        <taxon>Fulvivirgaceae</taxon>
        <taxon>Pseudochryseolinea</taxon>
    </lineage>
</organism>
<dbReference type="OrthoDB" id="654178at2"/>
<keyword evidence="3" id="KW-1185">Reference proteome</keyword>
<dbReference type="InterPro" id="IPR045743">
    <property type="entry name" value="DUF6089"/>
</dbReference>
<comment type="caution">
    <text evidence="2">The sequence shown here is derived from an EMBL/GenBank/DDBJ whole genome shotgun (WGS) entry which is preliminary data.</text>
</comment>
<feature type="domain" description="DUF6089" evidence="1">
    <location>
        <begin position="53"/>
        <end position="177"/>
    </location>
</feature>
<evidence type="ECO:0000259" key="1">
    <source>
        <dbReference type="Pfam" id="PF19573"/>
    </source>
</evidence>
<gene>
    <name evidence="2" type="ORF">DQQ10_03045</name>
</gene>
<dbReference type="Proteomes" id="UP000251889">
    <property type="component" value="Unassembled WGS sequence"/>
</dbReference>
<protein>
    <recommendedName>
        <fullName evidence="1">DUF6089 domain-containing protein</fullName>
    </recommendedName>
</protein>
<dbReference type="EMBL" id="QMFY01000001">
    <property type="protein sequence ID" value="RAW03088.1"/>
    <property type="molecule type" value="Genomic_DNA"/>
</dbReference>
<evidence type="ECO:0000313" key="2">
    <source>
        <dbReference type="EMBL" id="RAW03088.1"/>
    </source>
</evidence>
<sequence length="353" mass="39515">MKVRYVLLVLAMIFLAEEAIAQMNRRAIKRNNKRISSYRGRKSTFSKDKVYSMVGLSLNALNYYGDLAPKPSRFSTDISFTKPAVGLSFGHRFGPRYTLTASFMYGALKGSDASSADRGDEDNGIHRSNRNVSFRNRIKELSVIASIDLFENQATYISRVSWTPYAFAGLSVFHHNPQAQVPVADIFGVPFDNAGEWVDLQPLGTEGQNADLVDGDVNKGISPYKRIQFGIPFGIGARFRLNHVIDVSGEIGFRYTFTDYLDDVSGNYVDLGVFGDDRLAQAMSYRGYEIADASVLTDSYVGRDGKTYTVIMGHGRESKHNMRGSKSDKDIFMVTTIRVTYILGKTFHRAKFR</sequence>
<accession>A0A364YBA5</accession>
<dbReference type="RefSeq" id="WP_112745303.1">
    <property type="nucleotide sequence ID" value="NZ_QMFY01000001.1"/>
</dbReference>
<reference evidence="2 3" key="1">
    <citation type="submission" date="2018-06" db="EMBL/GenBank/DDBJ databases">
        <title>Chryseolinea flavus sp. nov., a member of the phylum Bacteroidetes isolated from soil.</title>
        <authorList>
            <person name="Li Y."/>
            <person name="Wang J."/>
        </authorList>
    </citation>
    <scope>NUCLEOTIDE SEQUENCE [LARGE SCALE GENOMIC DNA]</scope>
    <source>
        <strain evidence="2 3">SDU1-6</strain>
    </source>
</reference>
<proteinExistence type="predicted"/>